<dbReference type="Proteomes" id="UP000006695">
    <property type="component" value="Chromosome"/>
</dbReference>
<dbReference type="Pfam" id="PF08495">
    <property type="entry name" value="FIST"/>
    <property type="match status" value="1"/>
</dbReference>
<accession>A5G7D8</accession>
<dbReference type="HOGENOM" id="CLU_047108_1_0_7"/>
<dbReference type="InterPro" id="IPR019494">
    <property type="entry name" value="FIST_C"/>
</dbReference>
<evidence type="ECO:0000259" key="2">
    <source>
        <dbReference type="SMART" id="SM01204"/>
    </source>
</evidence>
<dbReference type="InterPro" id="IPR013702">
    <property type="entry name" value="FIST_domain_N"/>
</dbReference>
<organism evidence="3 4">
    <name type="scientific">Geotalea uraniireducens (strain Rf4)</name>
    <name type="common">Geobacter uraniireducens</name>
    <dbReference type="NCBI Taxonomy" id="351605"/>
    <lineage>
        <taxon>Bacteria</taxon>
        <taxon>Pseudomonadati</taxon>
        <taxon>Thermodesulfobacteriota</taxon>
        <taxon>Desulfuromonadia</taxon>
        <taxon>Geobacterales</taxon>
        <taxon>Geobacteraceae</taxon>
        <taxon>Geotalea</taxon>
    </lineage>
</organism>
<dbReference type="RefSeq" id="WP_011940365.1">
    <property type="nucleotide sequence ID" value="NC_009483.1"/>
</dbReference>
<evidence type="ECO:0000313" key="4">
    <source>
        <dbReference type="Proteomes" id="UP000006695"/>
    </source>
</evidence>
<dbReference type="Pfam" id="PF10442">
    <property type="entry name" value="FIST_C"/>
    <property type="match status" value="1"/>
</dbReference>
<dbReference type="SMART" id="SM01204">
    <property type="entry name" value="FIST_C"/>
    <property type="match status" value="1"/>
</dbReference>
<reference evidence="3 4" key="1">
    <citation type="submission" date="2007-05" db="EMBL/GenBank/DDBJ databases">
        <title>Complete sequence of Geobacter uraniireducens Rf4.</title>
        <authorList>
            <consortium name="US DOE Joint Genome Institute"/>
            <person name="Copeland A."/>
            <person name="Lucas S."/>
            <person name="Lapidus A."/>
            <person name="Barry K."/>
            <person name="Detter J.C."/>
            <person name="Glavina del Rio T."/>
            <person name="Hammon N."/>
            <person name="Israni S."/>
            <person name="Dalin E."/>
            <person name="Tice H."/>
            <person name="Pitluck S."/>
            <person name="Chertkov O."/>
            <person name="Brettin T."/>
            <person name="Bruce D."/>
            <person name="Han C."/>
            <person name="Schmutz J."/>
            <person name="Larimer F."/>
            <person name="Land M."/>
            <person name="Hauser L."/>
            <person name="Kyrpides N."/>
            <person name="Mikhailova N."/>
            <person name="Shelobolina E."/>
            <person name="Aklujkar M."/>
            <person name="Lovley D."/>
            <person name="Richardson P."/>
        </authorList>
    </citation>
    <scope>NUCLEOTIDE SEQUENCE [LARGE SCALE GENOMIC DNA]</scope>
    <source>
        <strain evidence="3 4">Rf4</strain>
    </source>
</reference>
<keyword evidence="4" id="KW-1185">Reference proteome</keyword>
<dbReference type="EMBL" id="CP000698">
    <property type="protein sequence ID" value="ABQ27706.1"/>
    <property type="molecule type" value="Genomic_DNA"/>
</dbReference>
<dbReference type="SMART" id="SM00897">
    <property type="entry name" value="FIST"/>
    <property type="match status" value="1"/>
</dbReference>
<evidence type="ECO:0008006" key="5">
    <source>
        <dbReference type="Google" id="ProtNLM"/>
    </source>
</evidence>
<evidence type="ECO:0000259" key="1">
    <source>
        <dbReference type="SMART" id="SM00897"/>
    </source>
</evidence>
<gene>
    <name evidence="3" type="ordered locus">Gura_3551</name>
</gene>
<proteinExistence type="predicted"/>
<dbReference type="PANTHER" id="PTHR40252:SF2">
    <property type="entry name" value="BLR0328 PROTEIN"/>
    <property type="match status" value="1"/>
</dbReference>
<protein>
    <recommendedName>
        <fullName evidence="5">FIST domain containing protein</fullName>
    </recommendedName>
</protein>
<name>A5G7D8_GEOUR</name>
<evidence type="ECO:0000313" key="3">
    <source>
        <dbReference type="EMBL" id="ABQ27706.1"/>
    </source>
</evidence>
<dbReference type="PANTHER" id="PTHR40252">
    <property type="entry name" value="BLR0328 PROTEIN"/>
    <property type="match status" value="1"/>
</dbReference>
<dbReference type="AlphaFoldDB" id="A5G7D8"/>
<feature type="domain" description="FIST C-domain" evidence="2">
    <location>
        <begin position="228"/>
        <end position="356"/>
    </location>
</feature>
<feature type="domain" description="FIST" evidence="1">
    <location>
        <begin position="28"/>
        <end position="227"/>
    </location>
</feature>
<dbReference type="STRING" id="351605.Gura_3551"/>
<dbReference type="KEGG" id="gur:Gura_3551"/>
<sequence length="371" mass="40185">MNIKTAFSVESDIREAVADIRQQLGGFEAKMLVFFASSIFDPERAARLMGNAFPDAVTFGCSTAGEIVSGRMLNHSVVAMAFSRDSLNGVKVEVLENITTGNPVDKAFDAFEQHFQTPPAAMDRKKYLGILLIDGLSGAEERVIDRIGDLTNINFVGGSAGDDLKFSATHVYANGKSYTNAAVLAVLEPAGPFSFIKTQSFSPLPQKLLVTKVNEAKREILEFNHKPAAIAYAEAVGTSVADAPNRFMSNPVGIVFEGDPYVLSPQRIMGNSMHFCCGVKEGMELNLLESTDIIADTKKALEAARSELAGISGIITFNCILRTMELEQKGQSDKYGELFAGIPTIGFSTYGEQFIGHLNQTAVMIAFHWTV</sequence>